<protein>
    <recommendedName>
        <fullName evidence="3">SOCS box domain-containing protein</fullName>
    </recommendedName>
</protein>
<evidence type="ECO:0000313" key="2">
    <source>
        <dbReference type="Proteomes" id="UP000230066"/>
    </source>
</evidence>
<dbReference type="AlphaFoldDB" id="A0A4E0RWR0"/>
<organism evidence="1 2">
    <name type="scientific">Fasciola hepatica</name>
    <name type="common">Liver fluke</name>
    <dbReference type="NCBI Taxonomy" id="6192"/>
    <lineage>
        <taxon>Eukaryota</taxon>
        <taxon>Metazoa</taxon>
        <taxon>Spiralia</taxon>
        <taxon>Lophotrochozoa</taxon>
        <taxon>Platyhelminthes</taxon>
        <taxon>Trematoda</taxon>
        <taxon>Digenea</taxon>
        <taxon>Plagiorchiida</taxon>
        <taxon>Echinostomata</taxon>
        <taxon>Echinostomatoidea</taxon>
        <taxon>Fasciolidae</taxon>
        <taxon>Fasciola</taxon>
    </lineage>
</organism>
<accession>A0A4E0RWR0</accession>
<dbReference type="Proteomes" id="UP000230066">
    <property type="component" value="Unassembled WGS sequence"/>
</dbReference>
<proteinExistence type="predicted"/>
<dbReference type="EMBL" id="JXXN02002795">
    <property type="protein sequence ID" value="THD22392.1"/>
    <property type="molecule type" value="Genomic_DNA"/>
</dbReference>
<evidence type="ECO:0000313" key="1">
    <source>
        <dbReference type="EMBL" id="THD22392.1"/>
    </source>
</evidence>
<keyword evidence="2" id="KW-1185">Reference proteome</keyword>
<gene>
    <name evidence="1" type="ORF">D915_006824</name>
</gene>
<reference evidence="1" key="1">
    <citation type="submission" date="2019-03" db="EMBL/GenBank/DDBJ databases">
        <title>Improved annotation for the trematode Fasciola hepatica.</title>
        <authorList>
            <person name="Choi Y.-J."/>
            <person name="Martin J."/>
            <person name="Mitreva M."/>
        </authorList>
    </citation>
    <scope>NUCLEOTIDE SEQUENCE [LARGE SCALE GENOMIC DNA]</scope>
</reference>
<sequence length="227" mass="26791">MVAVAVGDGALLEVRDAVFRDEADKIAPLLFNPKSSPEQNRAEGRWIQQHTSFDVGFIWDRRYLSLLHGVYQEWYVSRVVYPWQVGQEEHLECRIPMGLFLELSVPHRDESHDFWTGGWTDCGPRWFWPIPRPKSQTIPYHDEQCKEYPQCLDQMFIVTASDKYMISTLEPVYRLVLRAWMFHTLTEELTEGGITYRVPRPPTLRRLCRFVIRRNLARHCGEQLDTH</sequence>
<evidence type="ECO:0008006" key="3">
    <source>
        <dbReference type="Google" id="ProtNLM"/>
    </source>
</evidence>
<name>A0A4E0RWR0_FASHE</name>
<comment type="caution">
    <text evidence="1">The sequence shown here is derived from an EMBL/GenBank/DDBJ whole genome shotgun (WGS) entry which is preliminary data.</text>
</comment>